<dbReference type="InterPro" id="IPR027450">
    <property type="entry name" value="AlkB-like"/>
</dbReference>
<dbReference type="InterPro" id="IPR010987">
    <property type="entry name" value="Glutathione-S-Trfase_C-like"/>
</dbReference>
<dbReference type="Proteomes" id="UP000008782">
    <property type="component" value="Unassembled WGS sequence"/>
</dbReference>
<dbReference type="PROSITE" id="PS50405">
    <property type="entry name" value="GST_CTER"/>
    <property type="match status" value="1"/>
</dbReference>
<dbReference type="InterPro" id="IPR005123">
    <property type="entry name" value="Oxoglu/Fe-dep_dioxygenase_dom"/>
</dbReference>
<dbReference type="STRING" id="645133.E3QT63"/>
<name>E3QT63_COLGM</name>
<dbReference type="AlphaFoldDB" id="E3QT63"/>
<reference evidence="6" key="1">
    <citation type="journal article" date="2012" name="Nat. Genet.">
        <title>Lifestyle transitions in plant pathogenic Colletotrichum fungi deciphered by genome and transcriptome analyses.</title>
        <authorList>
            <person name="O'Connell R.J."/>
            <person name="Thon M.R."/>
            <person name="Hacquard S."/>
            <person name="Amyotte S.G."/>
            <person name="Kleemann J."/>
            <person name="Torres M.F."/>
            <person name="Damm U."/>
            <person name="Buiate E.A."/>
            <person name="Epstein L."/>
            <person name="Alkan N."/>
            <person name="Altmueller J."/>
            <person name="Alvarado-Balderrama L."/>
            <person name="Bauser C.A."/>
            <person name="Becker C."/>
            <person name="Birren B.W."/>
            <person name="Chen Z."/>
            <person name="Choi J."/>
            <person name="Crouch J.A."/>
            <person name="Duvick J.P."/>
            <person name="Farman M.A."/>
            <person name="Gan P."/>
            <person name="Heiman D."/>
            <person name="Henrissat B."/>
            <person name="Howard R.J."/>
            <person name="Kabbage M."/>
            <person name="Koch C."/>
            <person name="Kracher B."/>
            <person name="Kubo Y."/>
            <person name="Law A.D."/>
            <person name="Lebrun M.-H."/>
            <person name="Lee Y.-H."/>
            <person name="Miyara I."/>
            <person name="Moore N."/>
            <person name="Neumann U."/>
            <person name="Nordstroem K."/>
            <person name="Panaccione D.G."/>
            <person name="Panstruga R."/>
            <person name="Place M."/>
            <person name="Proctor R.H."/>
            <person name="Prusky D."/>
            <person name="Rech G."/>
            <person name="Reinhardt R."/>
            <person name="Rollins J.A."/>
            <person name="Rounsley S."/>
            <person name="Schardl C.L."/>
            <person name="Schwartz D.C."/>
            <person name="Shenoy N."/>
            <person name="Shirasu K."/>
            <person name="Sikhakolli U.R."/>
            <person name="Stueber K."/>
            <person name="Sukno S.A."/>
            <person name="Sweigard J.A."/>
            <person name="Takano Y."/>
            <person name="Takahara H."/>
            <person name="Trail F."/>
            <person name="van der Does H.C."/>
            <person name="Voll L.M."/>
            <person name="Will I."/>
            <person name="Young S."/>
            <person name="Zeng Q."/>
            <person name="Zhang J."/>
            <person name="Zhou S."/>
            <person name="Dickman M.B."/>
            <person name="Schulze-Lefert P."/>
            <person name="Ver Loren van Themaat E."/>
            <person name="Ma L.-J."/>
            <person name="Vaillancourt L.J."/>
        </authorList>
    </citation>
    <scope>NUCLEOTIDE SEQUENCE [LARGE SCALE GENOMIC DNA]</scope>
    <source>
        <strain evidence="6">M1.001 / M2 / FGSC 10212</strain>
    </source>
</reference>
<evidence type="ECO:0000313" key="5">
    <source>
        <dbReference type="EMBL" id="EFQ34051.1"/>
    </source>
</evidence>
<feature type="region of interest" description="Disordered" evidence="2">
    <location>
        <begin position="239"/>
        <end position="271"/>
    </location>
</feature>
<dbReference type="InterPro" id="IPR000868">
    <property type="entry name" value="Isochorismatase-like_dom"/>
</dbReference>
<feature type="region of interest" description="Disordered" evidence="2">
    <location>
        <begin position="287"/>
        <end position="445"/>
    </location>
</feature>
<dbReference type="SUPFAM" id="SSF47616">
    <property type="entry name" value="GST C-terminal domain-like"/>
    <property type="match status" value="1"/>
</dbReference>
<dbReference type="InterPro" id="IPR032854">
    <property type="entry name" value="ALKBH3"/>
</dbReference>
<dbReference type="GO" id="GO:0051213">
    <property type="term" value="F:dioxygenase activity"/>
    <property type="evidence" value="ECO:0007669"/>
    <property type="project" value="InterPro"/>
</dbReference>
<dbReference type="OrthoDB" id="445341at2759"/>
<dbReference type="Pfam" id="PF24470">
    <property type="entry name" value="Thiored_Isochorism"/>
    <property type="match status" value="1"/>
</dbReference>
<dbReference type="InterPro" id="IPR004046">
    <property type="entry name" value="GST_C"/>
</dbReference>
<dbReference type="SUPFAM" id="SSF52499">
    <property type="entry name" value="Isochorismatase-like hydrolases"/>
    <property type="match status" value="1"/>
</dbReference>
<evidence type="ECO:0000313" key="6">
    <source>
        <dbReference type="Proteomes" id="UP000008782"/>
    </source>
</evidence>
<feature type="compositionally biased region" description="Basic and acidic residues" evidence="2">
    <location>
        <begin position="353"/>
        <end position="373"/>
    </location>
</feature>
<dbReference type="RefSeq" id="XP_008098071.1">
    <property type="nucleotide sequence ID" value="XM_008099880.1"/>
</dbReference>
<gene>
    <name evidence="5" type="ORF">GLRG_09195</name>
</gene>
<dbReference type="Gene3D" id="3.40.50.850">
    <property type="entry name" value="Isochorismatase-like"/>
    <property type="match status" value="1"/>
</dbReference>
<feature type="region of interest" description="Disordered" evidence="2">
    <location>
        <begin position="88"/>
        <end position="120"/>
    </location>
</feature>
<evidence type="ECO:0000256" key="1">
    <source>
        <dbReference type="ARBA" id="ARBA00006336"/>
    </source>
</evidence>
<dbReference type="GO" id="GO:0006307">
    <property type="term" value="P:DNA alkylation repair"/>
    <property type="evidence" value="ECO:0007669"/>
    <property type="project" value="InterPro"/>
</dbReference>
<feature type="region of interest" description="Disordered" evidence="2">
    <location>
        <begin position="580"/>
        <end position="610"/>
    </location>
</feature>
<dbReference type="eggNOG" id="ENOG502QRZN">
    <property type="taxonomic scope" value="Eukaryota"/>
</dbReference>
<comment type="similarity">
    <text evidence="1">Belongs to the isochorismatase family.</text>
</comment>
<dbReference type="VEuPathDB" id="FungiDB:GLRG_09195"/>
<dbReference type="CDD" id="cd00299">
    <property type="entry name" value="GST_C_family"/>
    <property type="match status" value="1"/>
</dbReference>
<sequence>MFPFDVSAIPTLPTRKGLLLVDFQNDFLSADGVLPVIDHDDLVARTVDLVKAFRKVGDIIWVCTEFDKFRSAAAEPIWATDALPKPKVMESRTRRRPQLTSAIPEPEEASDADPEAFLSQPGPEIVRSATRGAAFPEAIKAAIGKRDVTFIKSHYSAFTSGQLLQTLRVKFVHELYICGSLANIGVYATAMDAAKFGYSITVVENCCGFRSDLRQTSAMQSLVDVTGCEVDDSETIIEKLQPRTTREPASSPPVVPKRVAEAGDGKASPVPDAYKLKIEHQMARLSLDNPVSGPSSSRSGNAAGHHDCATVSDPLEVDPAAQPPKATARDSSDKVMSRKPSGEGGPESSSATKPERDDIKEPQILKSAVDERTSSASDLELEPDSTSDAKTETKPELKLEPGKEPESKLETSEPDARPGRAEDQASMDEEANVKDPSPQTTEPLCEGDTTVIYNVLPAPLAEDIFEKVRDEVLWQRMSHQGGEVPRLVAVQGEVADDGSAPVYRHPSDESPPLLPFSPMVQKIKAEVEKQLGHPLNHALIQFYRNGTDYISEHSDKTLDIVKGSYIANVSLGAERTMVLRTKRRDKDPSSTEVPSGEDSKQRKTSRARLPHNSLCRMGLVTNMRWLHAIRQDKRADRDKTAPELAFSGGRISLTFRQIGTFLNRDSTLIWGQGATGKTREEAHAVINGQTPEAVRMLQAFGTENHSTEFEWDKYYGKGFDVLHMSNSPRLCASSDPVVNMRIALMLAEYGITYSKGSMSPSFDWKGGDPSAEDAPAIPESLPIRFVDNDAAKSTVQGELAIMLYLDAVHAPGRADAAARSQADTARVFTRFQQGLSLLDKWRRLPEFDGGKEEGKAREEKAKEEKAEERVKEEKGKEEKGKEEKEKKKTTRRNLGPLRRELAIWEGYAAEADLIAGPSISLADFAVWPVLHAIVEESGVEALGANKKLREYYEKVKARESAVKVRGANQPDSVDAKQA</sequence>
<feature type="domain" description="GST C-terminal" evidence="3">
    <location>
        <begin position="815"/>
        <end position="974"/>
    </location>
</feature>
<feature type="compositionally biased region" description="Basic and acidic residues" evidence="2">
    <location>
        <begin position="327"/>
        <end position="336"/>
    </location>
</feature>
<proteinExistence type="inferred from homology"/>
<evidence type="ECO:0000259" key="3">
    <source>
        <dbReference type="PROSITE" id="PS50405"/>
    </source>
</evidence>
<organism evidence="6">
    <name type="scientific">Colletotrichum graminicola (strain M1.001 / M2 / FGSC 10212)</name>
    <name type="common">Maize anthracnose fungus</name>
    <name type="synonym">Glomerella graminicola</name>
    <dbReference type="NCBI Taxonomy" id="645133"/>
    <lineage>
        <taxon>Eukaryota</taxon>
        <taxon>Fungi</taxon>
        <taxon>Dikarya</taxon>
        <taxon>Ascomycota</taxon>
        <taxon>Pezizomycotina</taxon>
        <taxon>Sordariomycetes</taxon>
        <taxon>Hypocreomycetidae</taxon>
        <taxon>Glomerellales</taxon>
        <taxon>Glomerellaceae</taxon>
        <taxon>Colletotrichum</taxon>
        <taxon>Colletotrichum graminicola species complex</taxon>
    </lineage>
</organism>
<dbReference type="SUPFAM" id="SSF51197">
    <property type="entry name" value="Clavaminate synthase-like"/>
    <property type="match status" value="1"/>
</dbReference>
<protein>
    <submittedName>
        <fullName evidence="5">Isochorismatase</fullName>
    </submittedName>
</protein>
<feature type="compositionally biased region" description="Basic and acidic residues" evidence="2">
    <location>
        <begin position="848"/>
        <end position="886"/>
    </location>
</feature>
<evidence type="ECO:0000256" key="2">
    <source>
        <dbReference type="SAM" id="MobiDB-lite"/>
    </source>
</evidence>
<accession>E3QT63</accession>
<dbReference type="PANTHER" id="PTHR31212:SF5">
    <property type="entry name" value="ISOCHORISMATASE FAMILY PROTEIN FAMILY (AFU_ORTHOLOGUE AFUA_3G14500)"/>
    <property type="match status" value="1"/>
</dbReference>
<dbReference type="HOGENOM" id="CLU_005335_0_0_1"/>
<dbReference type="CDD" id="cd00431">
    <property type="entry name" value="cysteine_hydrolases"/>
    <property type="match status" value="1"/>
</dbReference>
<feature type="compositionally biased region" description="Acidic residues" evidence="2">
    <location>
        <begin position="105"/>
        <end position="114"/>
    </location>
</feature>
<dbReference type="Pfam" id="PF00857">
    <property type="entry name" value="Isochorismatase"/>
    <property type="match status" value="1"/>
</dbReference>
<dbReference type="GeneID" id="24414560"/>
<dbReference type="Pfam" id="PF13532">
    <property type="entry name" value="2OG-FeII_Oxy_2"/>
    <property type="match status" value="1"/>
</dbReference>
<feature type="domain" description="Fe2OG dioxygenase" evidence="4">
    <location>
        <begin position="534"/>
        <end position="659"/>
    </location>
</feature>
<dbReference type="InterPro" id="IPR037151">
    <property type="entry name" value="AlkB-like_sf"/>
</dbReference>
<dbReference type="EMBL" id="GG697376">
    <property type="protein sequence ID" value="EFQ34051.1"/>
    <property type="molecule type" value="Genomic_DNA"/>
</dbReference>
<dbReference type="InterPro" id="IPR036282">
    <property type="entry name" value="Glutathione-S-Trfase_C_sf"/>
</dbReference>
<dbReference type="PROSITE" id="PS51471">
    <property type="entry name" value="FE2OG_OXY"/>
    <property type="match status" value="1"/>
</dbReference>
<dbReference type="Gene3D" id="1.20.1050.10">
    <property type="match status" value="1"/>
</dbReference>
<dbReference type="InterPro" id="IPR036380">
    <property type="entry name" value="Isochorismatase-like_sf"/>
</dbReference>
<dbReference type="Gene3D" id="2.60.120.590">
    <property type="entry name" value="Alpha-ketoglutarate-dependent dioxygenase AlkB-like"/>
    <property type="match status" value="1"/>
</dbReference>
<feature type="region of interest" description="Disordered" evidence="2">
    <location>
        <begin position="848"/>
        <end position="891"/>
    </location>
</feature>
<evidence type="ECO:0000259" key="4">
    <source>
        <dbReference type="PROSITE" id="PS51471"/>
    </source>
</evidence>
<feature type="compositionally biased region" description="Basic and acidic residues" evidence="2">
    <location>
        <begin position="387"/>
        <end position="423"/>
    </location>
</feature>
<keyword evidence="6" id="KW-1185">Reference proteome</keyword>
<dbReference type="PANTHER" id="PTHR31212">
    <property type="entry name" value="ALPHA-KETOGLUTARATE-DEPENDENT DIOXYGENASE ALKB HOMOLOG 3"/>
    <property type="match status" value="1"/>
</dbReference>
<dbReference type="InterPro" id="IPR057088">
    <property type="entry name" value="GLRG_09195_Thiored"/>
</dbReference>
<dbReference type="Pfam" id="PF14497">
    <property type="entry name" value="GST_C_3"/>
    <property type="match status" value="1"/>
</dbReference>